<accession>A0AAP0JFP2</accession>
<dbReference type="InterPro" id="IPR050796">
    <property type="entry name" value="SCF_F-box_component"/>
</dbReference>
<evidence type="ECO:0000313" key="2">
    <source>
        <dbReference type="EMBL" id="KAK9133069.1"/>
    </source>
</evidence>
<dbReference type="Pfam" id="PF07734">
    <property type="entry name" value="FBA_1"/>
    <property type="match status" value="1"/>
</dbReference>
<reference evidence="2 3" key="1">
    <citation type="submission" date="2024-01" db="EMBL/GenBank/DDBJ databases">
        <title>Genome assemblies of Stephania.</title>
        <authorList>
            <person name="Yang L."/>
        </authorList>
    </citation>
    <scope>NUCLEOTIDE SEQUENCE [LARGE SCALE GENOMIC DNA]</scope>
    <source>
        <strain evidence="2">JXDWG</strain>
        <tissue evidence="2">Leaf</tissue>
    </source>
</reference>
<name>A0AAP0JFP2_9MAGN</name>
<dbReference type="InterPro" id="IPR036047">
    <property type="entry name" value="F-box-like_dom_sf"/>
</dbReference>
<dbReference type="InterPro" id="IPR001810">
    <property type="entry name" value="F-box_dom"/>
</dbReference>
<dbReference type="InterPro" id="IPR017451">
    <property type="entry name" value="F-box-assoc_interact_dom"/>
</dbReference>
<feature type="domain" description="F-box" evidence="1">
    <location>
        <begin position="2"/>
        <end position="48"/>
    </location>
</feature>
<keyword evidence="3" id="KW-1185">Reference proteome</keyword>
<dbReference type="EMBL" id="JBBNAG010000005">
    <property type="protein sequence ID" value="KAK9133069.1"/>
    <property type="molecule type" value="Genomic_DNA"/>
</dbReference>
<protein>
    <recommendedName>
        <fullName evidence="1">F-box domain-containing protein</fullName>
    </recommendedName>
</protein>
<dbReference type="Pfam" id="PF00646">
    <property type="entry name" value="F-box"/>
    <property type="match status" value="1"/>
</dbReference>
<dbReference type="NCBIfam" id="TIGR01640">
    <property type="entry name" value="F_box_assoc_1"/>
    <property type="match status" value="1"/>
</dbReference>
<evidence type="ECO:0000313" key="3">
    <source>
        <dbReference type="Proteomes" id="UP001419268"/>
    </source>
</evidence>
<dbReference type="Gene3D" id="1.20.1280.50">
    <property type="match status" value="1"/>
</dbReference>
<dbReference type="SUPFAM" id="SSF81383">
    <property type="entry name" value="F-box domain"/>
    <property type="match status" value="1"/>
</dbReference>
<dbReference type="PANTHER" id="PTHR31672">
    <property type="entry name" value="BNACNNG10540D PROTEIN"/>
    <property type="match status" value="1"/>
</dbReference>
<evidence type="ECO:0000259" key="1">
    <source>
        <dbReference type="PROSITE" id="PS50181"/>
    </source>
</evidence>
<proteinExistence type="predicted"/>
<comment type="caution">
    <text evidence="2">The sequence shown here is derived from an EMBL/GenBank/DDBJ whole genome shotgun (WGS) entry which is preliminary data.</text>
</comment>
<dbReference type="PANTHER" id="PTHR31672:SF13">
    <property type="entry name" value="F-BOX PROTEIN CPR30-LIKE"/>
    <property type="match status" value="1"/>
</dbReference>
<dbReference type="Proteomes" id="UP001419268">
    <property type="component" value="Unassembled WGS sequence"/>
</dbReference>
<dbReference type="InterPro" id="IPR006527">
    <property type="entry name" value="F-box-assoc_dom_typ1"/>
</dbReference>
<sequence>MMGAAEQLPELIIMELLSRLPIPDVLPFRCVSKTWKSLIDHLLIYTKNLSFIATSEYRLFRLPLFDLLFQTHQPNQREIDLCFDASPVFVEFLLTTCNGLICFQSLQMGLFLLDTVAEELKKLPNLCKPVLCRCRSSFYVWGFGFNSETQEYKLVRIMPFSSRCDSCRNGGDSGENMGVVVHAVGSDSWRTVSQVPPRIFKGDSVQAIVNGAFHWQGTRGGVGDDYYSMKIISFSIVDEVFDEMPYPESYDRDCKIDALGVMGEKLCLMRSSSSDHGNIEIWVMEEYGVVNSWNRKITIRDSIMADSVINSKPLRILPNALFLALCGGEKIVFYDPKSDIARTLTVPCIKKWYEALICG</sequence>
<dbReference type="AlphaFoldDB" id="A0AAP0JFP2"/>
<dbReference type="PROSITE" id="PS50181">
    <property type="entry name" value="FBOX"/>
    <property type="match status" value="1"/>
</dbReference>
<gene>
    <name evidence="2" type="ORF">Scep_012597</name>
</gene>
<dbReference type="SMART" id="SM00256">
    <property type="entry name" value="FBOX"/>
    <property type="match status" value="1"/>
</dbReference>
<organism evidence="2 3">
    <name type="scientific">Stephania cephalantha</name>
    <dbReference type="NCBI Taxonomy" id="152367"/>
    <lineage>
        <taxon>Eukaryota</taxon>
        <taxon>Viridiplantae</taxon>
        <taxon>Streptophyta</taxon>
        <taxon>Embryophyta</taxon>
        <taxon>Tracheophyta</taxon>
        <taxon>Spermatophyta</taxon>
        <taxon>Magnoliopsida</taxon>
        <taxon>Ranunculales</taxon>
        <taxon>Menispermaceae</taxon>
        <taxon>Menispermoideae</taxon>
        <taxon>Cissampelideae</taxon>
        <taxon>Stephania</taxon>
    </lineage>
</organism>